<evidence type="ECO:0000313" key="8">
    <source>
        <dbReference type="EMBL" id="KKK71223.1"/>
    </source>
</evidence>
<keyword evidence="3" id="KW-1003">Cell membrane</keyword>
<feature type="transmembrane region" description="Helical" evidence="7">
    <location>
        <begin position="127"/>
        <end position="145"/>
    </location>
</feature>
<dbReference type="PANTHER" id="PTHR42775:SF2">
    <property type="entry name" value="PERMEASE"/>
    <property type="match status" value="1"/>
</dbReference>
<feature type="transmembrane region" description="Helical" evidence="7">
    <location>
        <begin position="65"/>
        <end position="91"/>
    </location>
</feature>
<evidence type="ECO:0000256" key="2">
    <source>
        <dbReference type="ARBA" id="ARBA00006386"/>
    </source>
</evidence>
<accession>A0A0F8XQG6</accession>
<feature type="transmembrane region" description="Helical" evidence="7">
    <location>
        <begin position="20"/>
        <end position="44"/>
    </location>
</feature>
<dbReference type="Pfam" id="PF03773">
    <property type="entry name" value="ArsP_1"/>
    <property type="match status" value="1"/>
</dbReference>
<comment type="similarity">
    <text evidence="2">Belongs to the UPF0718 family.</text>
</comment>
<comment type="subcellular location">
    <subcellularLocation>
        <location evidence="1">Cell membrane</location>
        <topology evidence="1">Multi-pass membrane protein</topology>
    </subcellularLocation>
</comment>
<organism evidence="8">
    <name type="scientific">marine sediment metagenome</name>
    <dbReference type="NCBI Taxonomy" id="412755"/>
    <lineage>
        <taxon>unclassified sequences</taxon>
        <taxon>metagenomes</taxon>
        <taxon>ecological metagenomes</taxon>
    </lineage>
</organism>
<keyword evidence="4 7" id="KW-0812">Transmembrane</keyword>
<gene>
    <name evidence="8" type="ORF">LCGC14_2916090</name>
</gene>
<evidence type="ECO:0000256" key="6">
    <source>
        <dbReference type="ARBA" id="ARBA00023136"/>
    </source>
</evidence>
<keyword evidence="6 7" id="KW-0472">Membrane</keyword>
<name>A0A0F8XQG6_9ZZZZ</name>
<evidence type="ECO:0008006" key="9">
    <source>
        <dbReference type="Google" id="ProtNLM"/>
    </source>
</evidence>
<dbReference type="GO" id="GO:0005886">
    <property type="term" value="C:plasma membrane"/>
    <property type="evidence" value="ECO:0007669"/>
    <property type="project" value="UniProtKB-SubCell"/>
</dbReference>
<sequence>MYVHECKEVGMLINSIMDTALYFSVIMVELAVLFLAVSIIVALLQQYVLDRDKVQSAMAIKGFRSIIAGGLFGSITPFCSCSTVPILSGLLQSKVRFGAAVSFLLASPLLNPVILGLLGISFGWDVTLIYASVTFTLVILSGVIWEKAGMAKEVRPLMPLGIPEMGKPESFKEALKRATLISLGHLRSMLPYLLIGGAVGALVYGIIPEEFIMTLSGKNRALSIPLAAALGIPLYIRMETAIPVALAFLSKGMSIGVIVALIIGGSGASIPEVSLLARIFKPRL</sequence>
<reference evidence="8" key="1">
    <citation type="journal article" date="2015" name="Nature">
        <title>Complex archaea that bridge the gap between prokaryotes and eukaryotes.</title>
        <authorList>
            <person name="Spang A."/>
            <person name="Saw J.H."/>
            <person name="Jorgensen S.L."/>
            <person name="Zaremba-Niedzwiedzka K."/>
            <person name="Martijn J."/>
            <person name="Lind A.E."/>
            <person name="van Eijk R."/>
            <person name="Schleper C."/>
            <person name="Guy L."/>
            <person name="Ettema T.J."/>
        </authorList>
    </citation>
    <scope>NUCLEOTIDE SEQUENCE</scope>
</reference>
<dbReference type="EMBL" id="LAZR01057831">
    <property type="protein sequence ID" value="KKK71223.1"/>
    <property type="molecule type" value="Genomic_DNA"/>
</dbReference>
<feature type="transmembrane region" description="Helical" evidence="7">
    <location>
        <begin position="256"/>
        <end position="280"/>
    </location>
</feature>
<dbReference type="PANTHER" id="PTHR42775">
    <property type="entry name" value="PERMEASE RV2963-RELATED"/>
    <property type="match status" value="1"/>
</dbReference>
<evidence type="ECO:0000256" key="5">
    <source>
        <dbReference type="ARBA" id="ARBA00022989"/>
    </source>
</evidence>
<feature type="non-terminal residue" evidence="8">
    <location>
        <position position="284"/>
    </location>
</feature>
<dbReference type="AlphaFoldDB" id="A0A0F8XQG6"/>
<evidence type="ECO:0000256" key="4">
    <source>
        <dbReference type="ARBA" id="ARBA00022692"/>
    </source>
</evidence>
<feature type="transmembrane region" description="Helical" evidence="7">
    <location>
        <begin position="97"/>
        <end position="120"/>
    </location>
</feature>
<feature type="transmembrane region" description="Helical" evidence="7">
    <location>
        <begin position="189"/>
        <end position="207"/>
    </location>
</feature>
<evidence type="ECO:0000256" key="7">
    <source>
        <dbReference type="SAM" id="Phobius"/>
    </source>
</evidence>
<evidence type="ECO:0000256" key="3">
    <source>
        <dbReference type="ARBA" id="ARBA00022475"/>
    </source>
</evidence>
<dbReference type="InterPro" id="IPR053166">
    <property type="entry name" value="UPF0718_permease"/>
</dbReference>
<dbReference type="InterPro" id="IPR005524">
    <property type="entry name" value="DUF318"/>
</dbReference>
<protein>
    <recommendedName>
        <fullName evidence="9">Permease</fullName>
    </recommendedName>
</protein>
<comment type="caution">
    <text evidence="8">The sequence shown here is derived from an EMBL/GenBank/DDBJ whole genome shotgun (WGS) entry which is preliminary data.</text>
</comment>
<evidence type="ECO:0000256" key="1">
    <source>
        <dbReference type="ARBA" id="ARBA00004651"/>
    </source>
</evidence>
<proteinExistence type="inferred from homology"/>
<keyword evidence="5 7" id="KW-1133">Transmembrane helix</keyword>